<reference evidence="1 2" key="1">
    <citation type="submission" date="2024-03" db="EMBL/GenBank/DDBJ databases">
        <authorList>
            <person name="Gkanogiannis A."/>
            <person name="Becerra Lopez-Lavalle L."/>
        </authorList>
    </citation>
    <scope>NUCLEOTIDE SEQUENCE [LARGE SCALE GENOMIC DNA]</scope>
</reference>
<organism evidence="1 2">
    <name type="scientific">Citrullus colocynthis</name>
    <name type="common">colocynth</name>
    <dbReference type="NCBI Taxonomy" id="252529"/>
    <lineage>
        <taxon>Eukaryota</taxon>
        <taxon>Viridiplantae</taxon>
        <taxon>Streptophyta</taxon>
        <taxon>Embryophyta</taxon>
        <taxon>Tracheophyta</taxon>
        <taxon>Spermatophyta</taxon>
        <taxon>Magnoliopsida</taxon>
        <taxon>eudicotyledons</taxon>
        <taxon>Gunneridae</taxon>
        <taxon>Pentapetalae</taxon>
        <taxon>rosids</taxon>
        <taxon>fabids</taxon>
        <taxon>Cucurbitales</taxon>
        <taxon>Cucurbitaceae</taxon>
        <taxon>Benincaseae</taxon>
        <taxon>Citrullus</taxon>
    </lineage>
</organism>
<gene>
    <name evidence="1" type="ORF">CITCOLO1_LOCUS18106</name>
</gene>
<evidence type="ECO:0008006" key="3">
    <source>
        <dbReference type="Google" id="ProtNLM"/>
    </source>
</evidence>
<proteinExistence type="predicted"/>
<sequence>MVIKIHLAAICRITHSATGLSVKRPDPLTPRSSPVFRRATLLVSLWQPQPHYLIYALSQSLLDPKELFSFVPDLRINSFVNTQHCRSIRRPNSCTSRFVNARSTREQPDLLHGRPDPSMEKHDVLRPITTVLDGTNYITWAHQMRSFLIG</sequence>
<evidence type="ECO:0000313" key="1">
    <source>
        <dbReference type="EMBL" id="CAK9325833.1"/>
    </source>
</evidence>
<keyword evidence="2" id="KW-1185">Reference proteome</keyword>
<evidence type="ECO:0000313" key="2">
    <source>
        <dbReference type="Proteomes" id="UP001642487"/>
    </source>
</evidence>
<protein>
    <recommendedName>
        <fullName evidence="3">Retrotransposon Copia-like N-terminal domain-containing protein</fullName>
    </recommendedName>
</protein>
<name>A0ABP0YZ77_9ROSI</name>
<accession>A0ABP0YZ77</accession>
<dbReference type="EMBL" id="OZ021741">
    <property type="protein sequence ID" value="CAK9325833.1"/>
    <property type="molecule type" value="Genomic_DNA"/>
</dbReference>
<dbReference type="Proteomes" id="UP001642487">
    <property type="component" value="Chromosome 7"/>
</dbReference>